<comment type="similarity">
    <text evidence="3">Belongs to the FAD-dependent oxidoreductase 2 family. FRD/SDH subfamily.</text>
</comment>
<reference evidence="16 17" key="1">
    <citation type="submission" date="2018-06" db="EMBL/GenBank/DDBJ databases">
        <title>Genomic Encyclopedia of Archaeal and Bacterial Type Strains, Phase II (KMG-II): from individual species to whole genera.</title>
        <authorList>
            <person name="Goeker M."/>
        </authorList>
    </citation>
    <scope>NUCLEOTIDE SEQUENCE [LARGE SCALE GENOMIC DNA]</scope>
    <source>
        <strain evidence="16 17">DSM 27372</strain>
    </source>
</reference>
<evidence type="ECO:0000313" key="16">
    <source>
        <dbReference type="EMBL" id="PYF76719.1"/>
    </source>
</evidence>
<dbReference type="Gene3D" id="3.50.50.60">
    <property type="entry name" value="FAD/NAD(P)-binding domain"/>
    <property type="match status" value="1"/>
</dbReference>
<dbReference type="GO" id="GO:0009055">
    <property type="term" value="F:electron transfer activity"/>
    <property type="evidence" value="ECO:0007669"/>
    <property type="project" value="TreeGrafter"/>
</dbReference>
<evidence type="ECO:0000256" key="2">
    <source>
        <dbReference type="ARBA" id="ARBA00004413"/>
    </source>
</evidence>
<comment type="caution">
    <text evidence="16">The sequence shown here is derived from an EMBL/GenBank/DDBJ whole genome shotgun (WGS) entry which is preliminary data.</text>
</comment>
<dbReference type="Pfam" id="PF02910">
    <property type="entry name" value="Succ_DH_flav_C"/>
    <property type="match status" value="1"/>
</dbReference>
<dbReference type="NCBIfam" id="NF005749">
    <property type="entry name" value="PRK07573.1"/>
    <property type="match status" value="1"/>
</dbReference>
<dbReference type="Proteomes" id="UP000248198">
    <property type="component" value="Unassembled WGS sequence"/>
</dbReference>
<dbReference type="Pfam" id="PF00890">
    <property type="entry name" value="FAD_binding_2"/>
    <property type="match status" value="1"/>
</dbReference>
<proteinExistence type="inferred from homology"/>
<dbReference type="GO" id="GO:0050660">
    <property type="term" value="F:flavin adenine dinucleotide binding"/>
    <property type="evidence" value="ECO:0007669"/>
    <property type="project" value="TreeGrafter"/>
</dbReference>
<dbReference type="SUPFAM" id="SSF51905">
    <property type="entry name" value="FAD/NAD(P)-binding domain"/>
    <property type="match status" value="1"/>
</dbReference>
<dbReference type="NCBIfam" id="TIGR01811">
    <property type="entry name" value="sdhA_Bsu"/>
    <property type="match status" value="1"/>
</dbReference>
<dbReference type="Gene3D" id="3.90.700.10">
    <property type="entry name" value="Succinate dehydrogenase/fumarate reductase flavoprotein, catalytic domain"/>
    <property type="match status" value="1"/>
</dbReference>
<keyword evidence="11" id="KW-0472">Membrane</keyword>
<dbReference type="FunFam" id="1.20.58.100:FF:000003">
    <property type="entry name" value="Succinate dehydrogenase flavoprotein subunit"/>
    <property type="match status" value="1"/>
</dbReference>
<evidence type="ECO:0000256" key="4">
    <source>
        <dbReference type="ARBA" id="ARBA00012792"/>
    </source>
</evidence>
<evidence type="ECO:0000256" key="9">
    <source>
        <dbReference type="ARBA" id="ARBA00022982"/>
    </source>
</evidence>
<evidence type="ECO:0000256" key="1">
    <source>
        <dbReference type="ARBA" id="ARBA00001974"/>
    </source>
</evidence>
<dbReference type="GO" id="GO:0009061">
    <property type="term" value="P:anaerobic respiration"/>
    <property type="evidence" value="ECO:0007669"/>
    <property type="project" value="TreeGrafter"/>
</dbReference>
<dbReference type="InterPro" id="IPR027477">
    <property type="entry name" value="Succ_DH/fumarate_Rdtase_cat_sf"/>
</dbReference>
<dbReference type="EMBL" id="QKLU01000001">
    <property type="protein sequence ID" value="PYF76719.1"/>
    <property type="molecule type" value="Genomic_DNA"/>
</dbReference>
<evidence type="ECO:0000256" key="5">
    <source>
        <dbReference type="ARBA" id="ARBA00022448"/>
    </source>
</evidence>
<keyword evidence="17" id="KW-1185">Reference proteome</keyword>
<dbReference type="SUPFAM" id="SSF46977">
    <property type="entry name" value="Succinate dehydrogenase/fumarate reductase flavoprotein C-terminal domain"/>
    <property type="match status" value="1"/>
</dbReference>
<keyword evidence="7" id="KW-0285">Flavoprotein</keyword>
<name>A0A318UYN9_9SPHI</name>
<keyword evidence="10" id="KW-0560">Oxidoreductase</keyword>
<evidence type="ECO:0000256" key="11">
    <source>
        <dbReference type="ARBA" id="ARBA00023136"/>
    </source>
</evidence>
<organism evidence="16 17">
    <name type="scientific">Pedobacter nutrimenti</name>
    <dbReference type="NCBI Taxonomy" id="1241337"/>
    <lineage>
        <taxon>Bacteria</taxon>
        <taxon>Pseudomonadati</taxon>
        <taxon>Bacteroidota</taxon>
        <taxon>Sphingobacteriia</taxon>
        <taxon>Sphingobacteriales</taxon>
        <taxon>Sphingobacteriaceae</taxon>
        <taxon>Pedobacter</taxon>
    </lineage>
</organism>
<keyword evidence="8" id="KW-0274">FAD</keyword>
<sequence length="638" mass="70790">MELNAKIPPGPLKDKWSYYKDHAKLVNPANRKKLEVIVVGTGLAGSSAAASLAEMGYKVKSFCFQDSARRAHSVAAQGGVNAAKNYKNDGDSVYRMFYDTIKGGDFRSREANVYRLAECSLALIDQAVAQGVPFGREYGGYLNNRSFGGVQVSRTFYSRGQTGQQLLLGAYQALIRQVAAKTVHLHTRHEMLELVVVEGKARGIIVRNLDTGEIERHSAHAVILATGGFGKIYYLSTLAMGCNASAIWRAHKKGALMASPSWTQIHPTSLPQSGGYQSKLTLMSESLRNDGRIWVPLKKEDPRKPNDIPEQERDYYLERRYPAFGNLAPRDISSRAAKERIDAGFGIGAQKNAVYLDFSKAIREQGKEKIKEKYGNLFSMYQKITDIDAYAEPMMISPAAHFSMGGLWVDYELMTTVPGLFALGEANFADHGANRLGANSLLQACVDGYFVAPYTVSNYLAEEIKTGAIDANRPEFIAAENNAKELLNRLASIKGNKTADYYHKKLGKLLYDHCGLSRNREGLNYAIAEIKKLQEDFYANLAVPGSAQEMNGELEKAGRVADYLEVAQLMCYDALTREESCGAHFREEHQTPEGEALRNDEKFCFVSAWGWNGPDEEPLLVPEPLTFENVNLTVRSYK</sequence>
<evidence type="ECO:0000256" key="10">
    <source>
        <dbReference type="ARBA" id="ARBA00023002"/>
    </source>
</evidence>
<dbReference type="InterPro" id="IPR011280">
    <property type="entry name" value="Succ_DH/Fum_Rdt_flav_su"/>
</dbReference>
<accession>A0A318UYN9</accession>
<dbReference type="GO" id="GO:0008177">
    <property type="term" value="F:succinate dehydrogenase (quinone) activity"/>
    <property type="evidence" value="ECO:0007669"/>
    <property type="project" value="UniProtKB-EC"/>
</dbReference>
<dbReference type="EC" id="1.3.5.1" evidence="4"/>
<evidence type="ECO:0000256" key="12">
    <source>
        <dbReference type="ARBA" id="ARBA00049220"/>
    </source>
</evidence>
<comment type="cofactor">
    <cofactor evidence="1">
        <name>FAD</name>
        <dbReference type="ChEBI" id="CHEBI:57692"/>
    </cofactor>
</comment>
<evidence type="ECO:0000256" key="7">
    <source>
        <dbReference type="ARBA" id="ARBA00022630"/>
    </source>
</evidence>
<dbReference type="PRINTS" id="PR00368">
    <property type="entry name" value="FADPNR"/>
</dbReference>
<feature type="domain" description="FAD-dependent oxidoreductase 2 FAD-binding" evidence="14">
    <location>
        <begin position="36"/>
        <end position="441"/>
    </location>
</feature>
<evidence type="ECO:0000256" key="8">
    <source>
        <dbReference type="ARBA" id="ARBA00022827"/>
    </source>
</evidence>
<keyword evidence="9" id="KW-0249">Electron transport</keyword>
<dbReference type="PANTHER" id="PTHR11632">
    <property type="entry name" value="SUCCINATE DEHYDROGENASE 2 FLAVOPROTEIN SUBUNIT"/>
    <property type="match status" value="1"/>
</dbReference>
<comment type="subcellular location">
    <subcellularLocation>
        <location evidence="2">Cell membrane</location>
        <topology evidence="2">Peripheral membrane protein</topology>
        <orientation evidence="2">Cytoplasmic side</orientation>
    </subcellularLocation>
</comment>
<feature type="domain" description="Fumarate reductase/succinate dehydrogenase flavoprotein-like C-terminal" evidence="15">
    <location>
        <begin position="503"/>
        <end position="637"/>
    </location>
</feature>
<dbReference type="FunFam" id="3.50.50.60:FF:000009">
    <property type="entry name" value="Succinate dehydrogenase flavoprotein subunit"/>
    <property type="match status" value="1"/>
</dbReference>
<protein>
    <recommendedName>
        <fullName evidence="4">succinate dehydrogenase</fullName>
        <ecNumber evidence="4">1.3.5.1</ecNumber>
    </recommendedName>
</protein>
<dbReference type="Gene3D" id="1.20.58.100">
    <property type="entry name" value="Fumarate reductase/succinate dehydrogenase flavoprotein-like, C-terminal domain"/>
    <property type="match status" value="1"/>
</dbReference>
<keyword evidence="5" id="KW-0813">Transport</keyword>
<dbReference type="SUPFAM" id="SSF56425">
    <property type="entry name" value="Succinate dehydrogenase/fumarate reductase flavoprotein, catalytic domain"/>
    <property type="match status" value="1"/>
</dbReference>
<dbReference type="InterPro" id="IPR036188">
    <property type="entry name" value="FAD/NAD-bd_sf"/>
</dbReference>
<dbReference type="InterPro" id="IPR015939">
    <property type="entry name" value="Fum_Rdtase/Succ_DH_flav-like_C"/>
</dbReference>
<dbReference type="FunFam" id="3.90.700.10:FF:000006">
    <property type="entry name" value="Succinate dehydrogenase flavoprotein subunit"/>
    <property type="match status" value="1"/>
</dbReference>
<evidence type="ECO:0000259" key="14">
    <source>
        <dbReference type="Pfam" id="PF00890"/>
    </source>
</evidence>
<evidence type="ECO:0000256" key="13">
    <source>
        <dbReference type="PIRSR" id="PIRSR630664-50"/>
    </source>
</evidence>
<evidence type="ECO:0000256" key="6">
    <source>
        <dbReference type="ARBA" id="ARBA00022475"/>
    </source>
</evidence>
<dbReference type="OrthoDB" id="9806724at2"/>
<evidence type="ECO:0000313" key="17">
    <source>
        <dbReference type="Proteomes" id="UP000248198"/>
    </source>
</evidence>
<dbReference type="InterPro" id="IPR037099">
    <property type="entry name" value="Fum_R/Succ_DH_flav-like_C_sf"/>
</dbReference>
<evidence type="ECO:0000256" key="3">
    <source>
        <dbReference type="ARBA" id="ARBA00008040"/>
    </source>
</evidence>
<dbReference type="GO" id="GO:0005886">
    <property type="term" value="C:plasma membrane"/>
    <property type="evidence" value="ECO:0007669"/>
    <property type="project" value="UniProtKB-SubCell"/>
</dbReference>
<dbReference type="PANTHER" id="PTHR11632:SF53">
    <property type="entry name" value="SUCCINATE DEHYDROGENASE FLAVOPROTEIN SUBUNIT"/>
    <property type="match status" value="1"/>
</dbReference>
<comment type="catalytic activity">
    <reaction evidence="12">
        <text>a quinone + succinate = fumarate + a quinol</text>
        <dbReference type="Rhea" id="RHEA:40523"/>
        <dbReference type="ChEBI" id="CHEBI:24646"/>
        <dbReference type="ChEBI" id="CHEBI:29806"/>
        <dbReference type="ChEBI" id="CHEBI:30031"/>
        <dbReference type="ChEBI" id="CHEBI:132124"/>
        <dbReference type="EC" id="1.3.5.1"/>
    </reaction>
</comment>
<keyword evidence="6" id="KW-1003">Cell membrane</keyword>
<dbReference type="InterPro" id="IPR003953">
    <property type="entry name" value="FAD-dep_OxRdtase_2_FAD-bd"/>
</dbReference>
<dbReference type="AlphaFoldDB" id="A0A318UYN9"/>
<evidence type="ECO:0000259" key="15">
    <source>
        <dbReference type="Pfam" id="PF02910"/>
    </source>
</evidence>
<gene>
    <name evidence="16" type="ORF">B0O44_101190</name>
</gene>
<dbReference type="RefSeq" id="WP_110826830.1">
    <property type="nucleotide sequence ID" value="NZ_QKLU01000001.1"/>
</dbReference>
<dbReference type="InterPro" id="IPR030664">
    <property type="entry name" value="SdhA/FrdA/AprA"/>
</dbReference>
<feature type="active site" description="Proton acceptor" evidence="13">
    <location>
        <position position="330"/>
    </location>
</feature>